<reference evidence="1 2" key="1">
    <citation type="journal article" date="2015" name="G3 (Bethesda)">
        <title>Insights into Ongoing Evolution of the Hexachlorocyclohexane Catabolic Pathway from Comparative Genomics of Ten Sphingomonadaceae Strains.</title>
        <authorList>
            <person name="Pearce S.L."/>
            <person name="Oakeshott J.G."/>
            <person name="Pandey G."/>
        </authorList>
    </citation>
    <scope>NUCLEOTIDE SEQUENCE [LARGE SCALE GENOMIC DNA]</scope>
    <source>
        <strain evidence="1 2">LL01</strain>
    </source>
</reference>
<organism evidence="1 2">
    <name type="scientific">Sphingobium cupriresistens LL01</name>
    <dbReference type="NCBI Taxonomy" id="1420583"/>
    <lineage>
        <taxon>Bacteria</taxon>
        <taxon>Pseudomonadati</taxon>
        <taxon>Pseudomonadota</taxon>
        <taxon>Alphaproteobacteria</taxon>
        <taxon>Sphingomonadales</taxon>
        <taxon>Sphingomonadaceae</taxon>
        <taxon>Sphingobium</taxon>
    </lineage>
</organism>
<accession>A0A0J7XJF0</accession>
<evidence type="ECO:0000313" key="1">
    <source>
        <dbReference type="EMBL" id="KMS51784.1"/>
    </source>
</evidence>
<gene>
    <name evidence="1" type="ORF">V473_22920</name>
</gene>
<name>A0A0J7XJF0_9SPHN</name>
<dbReference type="PATRIC" id="fig|1420583.3.peg.4391"/>
<dbReference type="Proteomes" id="UP000052232">
    <property type="component" value="Unassembled WGS sequence"/>
</dbReference>
<dbReference type="AlphaFoldDB" id="A0A0J7XJF0"/>
<keyword evidence="2" id="KW-1185">Reference proteome</keyword>
<dbReference type="STRING" id="1420583.V473_22920"/>
<dbReference type="InterPro" id="IPR035437">
    <property type="entry name" value="SNase_OB-fold_sf"/>
</dbReference>
<proteinExistence type="predicted"/>
<comment type="caution">
    <text evidence="1">The sequence shown here is derived from an EMBL/GenBank/DDBJ whole genome shotgun (WGS) entry which is preliminary data.</text>
</comment>
<evidence type="ECO:0008006" key="3">
    <source>
        <dbReference type="Google" id="ProtNLM"/>
    </source>
</evidence>
<dbReference type="Gene3D" id="2.40.50.90">
    <property type="match status" value="1"/>
</dbReference>
<dbReference type="SUPFAM" id="SSF50199">
    <property type="entry name" value="Staphylococcal nuclease"/>
    <property type="match status" value="1"/>
</dbReference>
<dbReference type="EMBL" id="JACT01000008">
    <property type="protein sequence ID" value="KMS51784.1"/>
    <property type="molecule type" value="Genomic_DNA"/>
</dbReference>
<sequence>MKLFPGATRFQRWTMGATFLIVATYAISQNKQSLVEVSKTRLSSPSPGIIDGDTIDFPNGRVRVVGIDAPDDDLPQLKAISSEALRGLALRDGGMDCSVSMFDYALRREKQCRTDPKSYGRLNLACRFPANKASVGATMVAQGYAVDYRIFSGGAYVELMQKAAAQRAGLWGVDYEGMRQLAVRRAQVPQGCSTGTIKK</sequence>
<protein>
    <recommendedName>
        <fullName evidence="3">Nuclease</fullName>
    </recommendedName>
</protein>
<evidence type="ECO:0000313" key="2">
    <source>
        <dbReference type="Proteomes" id="UP000052232"/>
    </source>
</evidence>